<keyword evidence="9" id="KW-1133">Transmembrane helix</keyword>
<keyword evidence="7" id="KW-0999">Mitochondrion inner membrane</keyword>
<comment type="similarity">
    <text evidence="3">Belongs to the complex I NDUFB3 subunit family.</text>
</comment>
<comment type="function">
    <text evidence="1">Accessory subunit of the mitochondrial membrane respiratory chain NADH dehydrogenase (Complex I), that is believed not to be involved in catalysis. Complex I functions in the transfer of electrons from NADH to the respiratory chain. The immediate electron acceptor for the enzyme is believed to be ubiquinone.</text>
</comment>
<dbReference type="Proteomes" id="UP001608902">
    <property type="component" value="Unassembled WGS sequence"/>
</dbReference>
<evidence type="ECO:0000256" key="6">
    <source>
        <dbReference type="ARBA" id="ARBA00022692"/>
    </source>
</evidence>
<dbReference type="GO" id="GO:0005743">
    <property type="term" value="C:mitochondrial inner membrane"/>
    <property type="evidence" value="ECO:0007669"/>
    <property type="project" value="UniProtKB-SubCell"/>
</dbReference>
<evidence type="ECO:0000256" key="4">
    <source>
        <dbReference type="ARBA" id="ARBA00022448"/>
    </source>
</evidence>
<keyword evidence="5" id="KW-0679">Respiratory chain</keyword>
<dbReference type="AlphaFoldDB" id="A0ABD6EAM9"/>
<protein>
    <recommendedName>
        <fullName evidence="14">NADH-ubiquinone oxidoreductase B12 subunit</fullName>
    </recommendedName>
</protein>
<evidence type="ECO:0000256" key="2">
    <source>
        <dbReference type="ARBA" id="ARBA00004298"/>
    </source>
</evidence>
<accession>A0ABD6EAM9</accession>
<evidence type="ECO:0000256" key="7">
    <source>
        <dbReference type="ARBA" id="ARBA00022792"/>
    </source>
</evidence>
<keyword evidence="4" id="KW-0813">Transport</keyword>
<evidence type="ECO:0000256" key="9">
    <source>
        <dbReference type="ARBA" id="ARBA00022989"/>
    </source>
</evidence>
<reference evidence="12 13" key="1">
    <citation type="submission" date="2024-08" db="EMBL/GenBank/DDBJ databases">
        <title>Gnathostoma spinigerum genome.</title>
        <authorList>
            <person name="Gonzalez-Bertolin B."/>
            <person name="Monzon S."/>
            <person name="Zaballos A."/>
            <person name="Jimenez P."/>
            <person name="Dekumyoy P."/>
            <person name="Varona S."/>
            <person name="Cuesta I."/>
            <person name="Sumanam S."/>
            <person name="Adisakwattana P."/>
            <person name="Gasser R.B."/>
            <person name="Hernandez-Gonzalez A."/>
            <person name="Young N.D."/>
            <person name="Perteguer M.J."/>
        </authorList>
    </citation>
    <scope>NUCLEOTIDE SEQUENCE [LARGE SCALE GENOMIC DNA]</scope>
    <source>
        <strain evidence="12">AL3</strain>
        <tissue evidence="12">Liver</tissue>
    </source>
</reference>
<evidence type="ECO:0000256" key="3">
    <source>
        <dbReference type="ARBA" id="ARBA00005667"/>
    </source>
</evidence>
<comment type="subcellular location">
    <subcellularLocation>
        <location evidence="2">Mitochondrion inner membrane</location>
        <topology evidence="2">Single-pass membrane protein</topology>
        <orientation evidence="2">Matrix side</orientation>
    </subcellularLocation>
</comment>
<gene>
    <name evidence="12" type="ORF">AB6A40_001113</name>
</gene>
<dbReference type="Pfam" id="PF08122">
    <property type="entry name" value="NDUF_B12"/>
    <property type="match status" value="1"/>
</dbReference>
<sequence>MGHGESFKIPHYSVYNNYRDYPQLLEHEKRLAQIKLKDPWIRNYVFLFEKDRPPVIGQWNHFKRLMLIGWKGGVAAAVALIACEEGYMYWKHGHTSWTSQH</sequence>
<evidence type="ECO:0000256" key="10">
    <source>
        <dbReference type="ARBA" id="ARBA00023128"/>
    </source>
</evidence>
<organism evidence="12 13">
    <name type="scientific">Gnathostoma spinigerum</name>
    <dbReference type="NCBI Taxonomy" id="75299"/>
    <lineage>
        <taxon>Eukaryota</taxon>
        <taxon>Metazoa</taxon>
        <taxon>Ecdysozoa</taxon>
        <taxon>Nematoda</taxon>
        <taxon>Chromadorea</taxon>
        <taxon>Rhabditida</taxon>
        <taxon>Spirurina</taxon>
        <taxon>Gnathostomatomorpha</taxon>
        <taxon>Gnathostomatoidea</taxon>
        <taxon>Gnathostomatidae</taxon>
        <taxon>Gnathostoma</taxon>
    </lineage>
</organism>
<keyword evidence="11" id="KW-0472">Membrane</keyword>
<keyword evidence="10" id="KW-0496">Mitochondrion</keyword>
<evidence type="ECO:0000256" key="8">
    <source>
        <dbReference type="ARBA" id="ARBA00022982"/>
    </source>
</evidence>
<evidence type="ECO:0000313" key="13">
    <source>
        <dbReference type="Proteomes" id="UP001608902"/>
    </source>
</evidence>
<evidence type="ECO:0000256" key="11">
    <source>
        <dbReference type="ARBA" id="ARBA00023136"/>
    </source>
</evidence>
<name>A0ABD6EAM9_9BILA</name>
<comment type="caution">
    <text evidence="12">The sequence shown here is derived from an EMBL/GenBank/DDBJ whole genome shotgun (WGS) entry which is preliminary data.</text>
</comment>
<dbReference type="InterPro" id="IPR012576">
    <property type="entry name" value="NDUFB3"/>
</dbReference>
<evidence type="ECO:0008006" key="14">
    <source>
        <dbReference type="Google" id="ProtNLM"/>
    </source>
</evidence>
<evidence type="ECO:0000313" key="12">
    <source>
        <dbReference type="EMBL" id="MFH4974404.1"/>
    </source>
</evidence>
<evidence type="ECO:0000256" key="5">
    <source>
        <dbReference type="ARBA" id="ARBA00022660"/>
    </source>
</evidence>
<dbReference type="EMBL" id="JBGFUD010000376">
    <property type="protein sequence ID" value="MFH4974404.1"/>
    <property type="molecule type" value="Genomic_DNA"/>
</dbReference>
<evidence type="ECO:0000256" key="1">
    <source>
        <dbReference type="ARBA" id="ARBA00003195"/>
    </source>
</evidence>
<proteinExistence type="inferred from homology"/>
<keyword evidence="8" id="KW-0249">Electron transport</keyword>
<keyword evidence="13" id="KW-1185">Reference proteome</keyword>
<keyword evidence="6" id="KW-0812">Transmembrane</keyword>